<reference evidence="2 3" key="1">
    <citation type="submission" date="2024-06" db="EMBL/GenBank/DDBJ databases">
        <authorList>
            <person name="Bataeva Y.V."/>
            <person name="Grigorian L.N."/>
            <person name="Solomentsev V.I."/>
        </authorList>
    </citation>
    <scope>NUCLEOTIDE SEQUENCE [LARGE SCALE GENOMIC DNA]</scope>
    <source>
        <strain evidence="3">SCPM-O-B-12605 (RCAM04882)</strain>
    </source>
</reference>
<evidence type="ECO:0000313" key="3">
    <source>
        <dbReference type="Proteomes" id="UP001432401"/>
    </source>
</evidence>
<dbReference type="PANTHER" id="PTHR10788:SF106">
    <property type="entry name" value="BCDNA.GH08860"/>
    <property type="match status" value="1"/>
</dbReference>
<evidence type="ECO:0000313" key="2">
    <source>
        <dbReference type="EMBL" id="MES0837997.1"/>
    </source>
</evidence>
<keyword evidence="3" id="KW-1185">Reference proteome</keyword>
<accession>A0ABV2A3V3</accession>
<dbReference type="CDD" id="cd03788">
    <property type="entry name" value="GT20_TPS"/>
    <property type="match status" value="1"/>
</dbReference>
<name>A0ABV2A3V3_9ACTN</name>
<keyword evidence="2" id="KW-0808">Transferase</keyword>
<protein>
    <submittedName>
        <fullName evidence="2">Trehalose-6-phosphate synthase</fullName>
        <ecNumber evidence="2">2.4.1.15</ecNumber>
    </submittedName>
</protein>
<proteinExistence type="inferred from homology"/>
<dbReference type="Gene3D" id="3.40.50.2000">
    <property type="entry name" value="Glycogen Phosphorylase B"/>
    <property type="match status" value="2"/>
</dbReference>
<comment type="similarity">
    <text evidence="1">Belongs to the glycosyltransferase 20 family.</text>
</comment>
<dbReference type="Proteomes" id="UP001432401">
    <property type="component" value="Unassembled WGS sequence"/>
</dbReference>
<keyword evidence="2" id="KW-0328">Glycosyltransferase</keyword>
<comment type="caution">
    <text evidence="2">The sequence shown here is derived from an EMBL/GenBank/DDBJ whole genome shotgun (WGS) entry which is preliminary data.</text>
</comment>
<organism evidence="2 3">
    <name type="scientific">Nocardiopsis tropica</name>
    <dbReference type="NCBI Taxonomy" id="109330"/>
    <lineage>
        <taxon>Bacteria</taxon>
        <taxon>Bacillati</taxon>
        <taxon>Actinomycetota</taxon>
        <taxon>Actinomycetes</taxon>
        <taxon>Streptosporangiales</taxon>
        <taxon>Nocardiopsidaceae</taxon>
        <taxon>Nocardiopsis</taxon>
    </lineage>
</organism>
<sequence>MDKAQILIASNRGPVSFSTGDDGSLEQRRGGGGLVSGMISVATEIDSLWVCAALSDADRRAAEEAPGARLDRAHDLDGMRVHMLDIPERTFQGAYTGVANSTLWFVQHMLYDIPNKPSFGSEFRRQWDDYTAYNNAFAEALVTGAADGARVAVQDYHLALVPRILRARRPDLRIAHFSHTPWAPPEYFRMLPGHVARELLEGMLGADRLGFLSPRWADAFLRCCAEILRAEVDFARRTVEYGGRLVGVGVHALGADEEGLRASAAEPAVAARGETLREAVGDTRLIVRVDRTELSKNIVRGLEAYRELLTSHPEWRGRVTHLAFAYPSRGDVPEYREYTDAVMRTAKEINEEFATPEWTPLVLEVNDDYPRSLASFQMADVLLVNPTRDGMNLVAKEGPVLSERDAVLVLSREAGAADELGRHALLVNPYDTLETAEALHRALSMPGDERRKRREGLAEAAVALPPRRWFQDQLRSLD</sequence>
<dbReference type="SUPFAM" id="SSF53756">
    <property type="entry name" value="UDP-Glycosyltransferase/glycogen phosphorylase"/>
    <property type="match status" value="1"/>
</dbReference>
<dbReference type="PANTHER" id="PTHR10788">
    <property type="entry name" value="TREHALOSE-6-PHOSPHATE SYNTHASE"/>
    <property type="match status" value="1"/>
</dbReference>
<evidence type="ECO:0000256" key="1">
    <source>
        <dbReference type="ARBA" id="ARBA00008799"/>
    </source>
</evidence>
<dbReference type="EMBL" id="JBEQNB010000023">
    <property type="protein sequence ID" value="MES0837997.1"/>
    <property type="molecule type" value="Genomic_DNA"/>
</dbReference>
<dbReference type="Pfam" id="PF00982">
    <property type="entry name" value="Glyco_transf_20"/>
    <property type="match status" value="1"/>
</dbReference>
<dbReference type="GO" id="GO:0003825">
    <property type="term" value="F:alpha,alpha-trehalose-phosphate synthase (UDP-forming) activity"/>
    <property type="evidence" value="ECO:0007669"/>
    <property type="project" value="UniProtKB-EC"/>
</dbReference>
<dbReference type="RefSeq" id="WP_344185779.1">
    <property type="nucleotide sequence ID" value="NZ_JBEQNA010000017.1"/>
</dbReference>
<dbReference type="EC" id="2.4.1.15" evidence="2"/>
<gene>
    <name evidence="2" type="ORF">ABUK86_29785</name>
</gene>
<dbReference type="InterPro" id="IPR001830">
    <property type="entry name" value="Glyco_trans_20"/>
</dbReference>